<dbReference type="GO" id="GO:0016787">
    <property type="term" value="F:hydrolase activity"/>
    <property type="evidence" value="ECO:0007669"/>
    <property type="project" value="UniProtKB-KW"/>
</dbReference>
<dbReference type="PANTHER" id="PTHR42967">
    <property type="entry name" value="METAL DEPENDENT HYDROLASE"/>
    <property type="match status" value="1"/>
</dbReference>
<reference evidence="1 2" key="1">
    <citation type="journal article" date="2015" name="Nature">
        <title>rRNA introns, odd ribosomes, and small enigmatic genomes across a large radiation of phyla.</title>
        <authorList>
            <person name="Brown C.T."/>
            <person name="Hug L.A."/>
            <person name="Thomas B.C."/>
            <person name="Sharon I."/>
            <person name="Castelle C.J."/>
            <person name="Singh A."/>
            <person name="Wilkins M.J."/>
            <person name="Williams K.H."/>
            <person name="Banfield J.F."/>
        </authorList>
    </citation>
    <scope>NUCLEOTIDE SEQUENCE [LARGE SCALE GENOMIC DNA]</scope>
</reference>
<accession>A0A0G0UDK7</accession>
<proteinExistence type="predicted"/>
<protein>
    <submittedName>
        <fullName evidence="1">Zn-dependent hydrolase of the beta-lactamase fold-like protein</fullName>
    </submittedName>
</protein>
<dbReference type="Proteomes" id="UP000034854">
    <property type="component" value="Unassembled WGS sequence"/>
</dbReference>
<dbReference type="EMBL" id="LCAG01000008">
    <property type="protein sequence ID" value="KKR87024.1"/>
    <property type="molecule type" value="Genomic_DNA"/>
</dbReference>
<evidence type="ECO:0000313" key="1">
    <source>
        <dbReference type="EMBL" id="KKR87024.1"/>
    </source>
</evidence>
<keyword evidence="1" id="KW-0378">Hydrolase</keyword>
<dbReference type="PANTHER" id="PTHR42967:SF1">
    <property type="entry name" value="MBL FOLD METALLO-HYDROLASE"/>
    <property type="match status" value="1"/>
</dbReference>
<name>A0A0G0UDK7_9BACT</name>
<comment type="caution">
    <text evidence="1">The sequence shown here is derived from an EMBL/GenBank/DDBJ whole genome shotgun (WGS) entry which is preliminary data.</text>
</comment>
<gene>
    <name evidence="1" type="ORF">UU34_C0008G0048</name>
</gene>
<dbReference type="Gene3D" id="3.60.15.10">
    <property type="entry name" value="Ribonuclease Z/Hydroxyacylglutathione hydrolase-like"/>
    <property type="match status" value="1"/>
</dbReference>
<sequence length="218" mass="23961">MVDIWWYGQSCFKVKGKNASVVFDPYDSNFTGLKPLKLDANIVCVTHDHGDHNNVSAVKGAEEGETAFVVSGPGEYEKTGVNVVGIQGFHDDNKGSERGKNTIYFVTIDEINIVHLGDLGQKNLTQDQIEELSPCDVLMIPVGGVYTITSKEAPDIISALEPKIVIPMHYKTTGLKFNLDAVDNFLKALGKEPEPVSKLSLSREKLPEELEVVVLEMQ</sequence>
<dbReference type="Pfam" id="PF13483">
    <property type="entry name" value="Lactamase_B_3"/>
    <property type="match status" value="1"/>
</dbReference>
<organism evidence="1 2">
    <name type="scientific">Candidatus Curtissbacteria bacterium GW2011_GWA1_41_11</name>
    <dbReference type="NCBI Taxonomy" id="1618409"/>
    <lineage>
        <taxon>Bacteria</taxon>
        <taxon>Candidatus Curtissiibacteriota</taxon>
    </lineage>
</organism>
<dbReference type="InterPro" id="IPR036866">
    <property type="entry name" value="RibonucZ/Hydroxyglut_hydro"/>
</dbReference>
<evidence type="ECO:0000313" key="2">
    <source>
        <dbReference type="Proteomes" id="UP000034854"/>
    </source>
</evidence>
<dbReference type="SUPFAM" id="SSF56281">
    <property type="entry name" value="Metallo-hydrolase/oxidoreductase"/>
    <property type="match status" value="1"/>
</dbReference>
<dbReference type="AlphaFoldDB" id="A0A0G0UDK7"/>